<evidence type="ECO:0000313" key="1">
    <source>
        <dbReference type="EMBL" id="EFE86042.1"/>
    </source>
</evidence>
<evidence type="ECO:0008006" key="3">
    <source>
        <dbReference type="Google" id="ProtNLM"/>
    </source>
</evidence>
<name>D4CXC2_9FUSO</name>
<reference evidence="1 2" key="1">
    <citation type="submission" date="2010-02" db="EMBL/GenBank/DDBJ databases">
        <authorList>
            <person name="Weinstock G."/>
            <person name="Sodergren E."/>
            <person name="Clifton S."/>
            <person name="Fulton L."/>
            <person name="Fulton B."/>
            <person name="Courtney L."/>
            <person name="Fronick C."/>
            <person name="Harrison M."/>
            <person name="Strong C."/>
            <person name="Farmer C."/>
            <person name="Delahaunty K."/>
            <person name="Markovic C."/>
            <person name="Hall O."/>
            <person name="Minx P."/>
            <person name="Tomlinson C."/>
            <person name="Mitreva M."/>
            <person name="Nelson J."/>
            <person name="Hou S."/>
            <person name="Wollam A."/>
            <person name="Pepin K.H."/>
            <person name="Johnson M."/>
            <person name="Bhonagiri V."/>
            <person name="Zhang X."/>
            <person name="Suruliraj S."/>
            <person name="Warren W."/>
            <person name="Chinwalla A."/>
            <person name="Mardis E.R."/>
            <person name="Wilson R.K."/>
        </authorList>
    </citation>
    <scope>NUCLEOTIDE SEQUENCE [LARGE SCALE GENOMIC DNA]</scope>
    <source>
        <strain evidence="1 2">ATCC 33693</strain>
    </source>
</reference>
<gene>
    <name evidence="1" type="ORF">FUSPEROL_02083</name>
</gene>
<dbReference type="Proteomes" id="UP000003748">
    <property type="component" value="Unassembled WGS sequence"/>
</dbReference>
<dbReference type="STRING" id="546275.FUSPEROL_02083"/>
<dbReference type="RefSeq" id="WP_005974779.1">
    <property type="nucleotide sequence ID" value="NZ_GG665898.1"/>
</dbReference>
<dbReference type="GeneID" id="78420261"/>
<proteinExistence type="predicted"/>
<dbReference type="EMBL" id="ACJY01000099">
    <property type="protein sequence ID" value="EFE86042.1"/>
    <property type="molecule type" value="Genomic_DNA"/>
</dbReference>
<dbReference type="HOGENOM" id="CLU_1473157_0_0_0"/>
<dbReference type="OrthoDB" id="1078798at2"/>
<sequence length="183" mass="21643">MKVIFLDMDGVVNTAGKDKYSLSLILPYDFENNKDFFYFDTRILFNFVKLLEFCKNNEIKIVISSTWRIGTTINGWNKFLYKYFRNSLRIKITDNLVIGLTNNKFNGIRGLQIGSWIDEYNTTSKDKIEKYLIIDDEIVDIEPYLPKENILKINSKDGLTEENIKEIINHFTEERKENDKSRK</sequence>
<dbReference type="Pfam" id="PF18143">
    <property type="entry name" value="HAD_SAK_2"/>
    <property type="match status" value="1"/>
</dbReference>
<dbReference type="AlphaFoldDB" id="D4CXC2"/>
<comment type="caution">
    <text evidence="1">The sequence shown here is derived from an EMBL/GenBank/DDBJ whole genome shotgun (WGS) entry which is preliminary data.</text>
</comment>
<accession>D4CXC2</accession>
<organism evidence="1 2">
    <name type="scientific">Fusobacterium periodonticum ATCC 33693</name>
    <dbReference type="NCBI Taxonomy" id="546275"/>
    <lineage>
        <taxon>Bacteria</taxon>
        <taxon>Fusobacteriati</taxon>
        <taxon>Fusobacteriota</taxon>
        <taxon>Fusobacteriia</taxon>
        <taxon>Fusobacteriales</taxon>
        <taxon>Fusobacteriaceae</taxon>
        <taxon>Fusobacterium</taxon>
    </lineage>
</organism>
<evidence type="ECO:0000313" key="2">
    <source>
        <dbReference type="Proteomes" id="UP000003748"/>
    </source>
</evidence>
<protein>
    <recommendedName>
        <fullName evidence="3">FCP1 homology domain-containing protein</fullName>
    </recommendedName>
</protein>